<feature type="domain" description="Peptidase S1" evidence="3">
    <location>
        <begin position="1"/>
        <end position="133"/>
    </location>
</feature>
<evidence type="ECO:0000313" key="4">
    <source>
        <dbReference type="Proteomes" id="UP000695000"/>
    </source>
</evidence>
<proteinExistence type="inferred from homology"/>
<reference evidence="5" key="1">
    <citation type="submission" date="2025-08" db="UniProtKB">
        <authorList>
            <consortium name="RefSeq"/>
        </authorList>
    </citation>
    <scope>IDENTIFICATION</scope>
    <source>
        <tissue evidence="5">Whole Larva</tissue>
    </source>
</reference>
<evidence type="ECO:0000256" key="1">
    <source>
        <dbReference type="ARBA" id="ARBA00023157"/>
    </source>
</evidence>
<dbReference type="SMART" id="SM00020">
    <property type="entry name" value="Tryp_SPc"/>
    <property type="match status" value="1"/>
</dbReference>
<dbReference type="SUPFAM" id="SSF50494">
    <property type="entry name" value="Trypsin-like serine proteases"/>
    <property type="match status" value="1"/>
</dbReference>
<sequence length="134" mass="14486">YIMPICLPNDKVQQFLIQPRMVLEVAGWGKTKNMSASNIKMKARVPIVDRETCAKNKAINIANSQICAGGAKEDSCSGDSGGPLMARDLRGGDDRWYVSGVVSFGPRKCATKGAPGVYTNVAPYVAWIKAHMKP</sequence>
<dbReference type="Proteomes" id="UP000695000">
    <property type="component" value="Unplaced"/>
</dbReference>
<dbReference type="PROSITE" id="PS00135">
    <property type="entry name" value="TRYPSIN_SER"/>
    <property type="match status" value="1"/>
</dbReference>
<feature type="non-terminal residue" evidence="5">
    <location>
        <position position="1"/>
    </location>
</feature>
<protein>
    <submittedName>
        <fullName evidence="5">Serine protease easter-like</fullName>
    </submittedName>
</protein>
<dbReference type="Pfam" id="PF00089">
    <property type="entry name" value="Trypsin"/>
    <property type="match status" value="1"/>
</dbReference>
<gene>
    <name evidence="5" type="primary">LOC108563475</name>
</gene>
<name>A0ABM1MSU7_NICVS</name>
<dbReference type="RefSeq" id="XP_017777647.1">
    <property type="nucleotide sequence ID" value="XM_017922158.1"/>
</dbReference>
<dbReference type="GeneID" id="108563475"/>
<dbReference type="InterPro" id="IPR001254">
    <property type="entry name" value="Trypsin_dom"/>
</dbReference>
<dbReference type="InterPro" id="IPR051487">
    <property type="entry name" value="Ser/Thr_Proteases_Immune/Dev"/>
</dbReference>
<organism evidence="4 5">
    <name type="scientific">Nicrophorus vespilloides</name>
    <name type="common">Boreal carrion beetle</name>
    <dbReference type="NCBI Taxonomy" id="110193"/>
    <lineage>
        <taxon>Eukaryota</taxon>
        <taxon>Metazoa</taxon>
        <taxon>Ecdysozoa</taxon>
        <taxon>Arthropoda</taxon>
        <taxon>Hexapoda</taxon>
        <taxon>Insecta</taxon>
        <taxon>Pterygota</taxon>
        <taxon>Neoptera</taxon>
        <taxon>Endopterygota</taxon>
        <taxon>Coleoptera</taxon>
        <taxon>Polyphaga</taxon>
        <taxon>Staphyliniformia</taxon>
        <taxon>Silphidae</taxon>
        <taxon>Nicrophorinae</taxon>
        <taxon>Nicrophorus</taxon>
    </lineage>
</organism>
<dbReference type="CDD" id="cd00190">
    <property type="entry name" value="Tryp_SPc"/>
    <property type="match status" value="1"/>
</dbReference>
<keyword evidence="1" id="KW-1015">Disulfide bond</keyword>
<dbReference type="InterPro" id="IPR009003">
    <property type="entry name" value="Peptidase_S1_PA"/>
</dbReference>
<evidence type="ECO:0000256" key="2">
    <source>
        <dbReference type="ARBA" id="ARBA00024195"/>
    </source>
</evidence>
<accession>A0ABM1MSU7</accession>
<keyword evidence="4" id="KW-1185">Reference proteome</keyword>
<dbReference type="InterPro" id="IPR033116">
    <property type="entry name" value="TRYPSIN_SER"/>
</dbReference>
<comment type="similarity">
    <text evidence="2">Belongs to the peptidase S1 family. CLIP subfamily.</text>
</comment>
<dbReference type="Gene3D" id="2.40.10.10">
    <property type="entry name" value="Trypsin-like serine proteases"/>
    <property type="match status" value="2"/>
</dbReference>
<dbReference type="PANTHER" id="PTHR24256">
    <property type="entry name" value="TRYPTASE-RELATED"/>
    <property type="match status" value="1"/>
</dbReference>
<evidence type="ECO:0000259" key="3">
    <source>
        <dbReference type="PROSITE" id="PS50240"/>
    </source>
</evidence>
<evidence type="ECO:0000313" key="5">
    <source>
        <dbReference type="RefSeq" id="XP_017777647.1"/>
    </source>
</evidence>
<dbReference type="InterPro" id="IPR043504">
    <property type="entry name" value="Peptidase_S1_PA_chymotrypsin"/>
</dbReference>
<dbReference type="PROSITE" id="PS50240">
    <property type="entry name" value="TRYPSIN_DOM"/>
    <property type="match status" value="1"/>
</dbReference>